<feature type="region of interest" description="SAW" evidence="3">
    <location>
        <begin position="248"/>
        <end position="330"/>
    </location>
</feature>
<keyword evidence="1" id="KW-0805">Transcription regulation</keyword>
<evidence type="ECO:0000256" key="2">
    <source>
        <dbReference type="ARBA" id="ARBA00023163"/>
    </source>
</evidence>
<feature type="region of interest" description="Disordered" evidence="4">
    <location>
        <begin position="240"/>
        <end position="262"/>
    </location>
</feature>
<keyword evidence="6" id="KW-1185">Reference proteome</keyword>
<reference evidence="5 6" key="1">
    <citation type="submission" date="2019-12" db="EMBL/GenBank/DDBJ databases">
        <authorList>
            <person name="Scholz U."/>
            <person name="Mascher M."/>
            <person name="Fiebig A."/>
        </authorList>
    </citation>
    <scope>NUCLEOTIDE SEQUENCE</scope>
</reference>
<keyword evidence="2" id="KW-0804">Transcription</keyword>
<feature type="short sequence motif" description="VHIID" evidence="3">
    <location>
        <begin position="134"/>
        <end position="138"/>
    </location>
</feature>
<accession>A0A7I8IMZ9</accession>
<comment type="similarity">
    <text evidence="3">Belongs to the GRAS family.</text>
</comment>
<dbReference type="PANTHER" id="PTHR31636">
    <property type="entry name" value="OSJNBA0084A10.13 PROTEIN-RELATED"/>
    <property type="match status" value="1"/>
</dbReference>
<organism evidence="5">
    <name type="scientific">Spirodela intermedia</name>
    <name type="common">Intermediate duckweed</name>
    <dbReference type="NCBI Taxonomy" id="51605"/>
    <lineage>
        <taxon>Eukaryota</taxon>
        <taxon>Viridiplantae</taxon>
        <taxon>Streptophyta</taxon>
        <taxon>Embryophyta</taxon>
        <taxon>Tracheophyta</taxon>
        <taxon>Spermatophyta</taxon>
        <taxon>Magnoliopsida</taxon>
        <taxon>Liliopsida</taxon>
        <taxon>Araceae</taxon>
        <taxon>Lemnoideae</taxon>
        <taxon>Spirodela</taxon>
    </lineage>
</organism>
<dbReference type="Proteomes" id="UP001189122">
    <property type="component" value="Unassembled WGS sequence"/>
</dbReference>
<dbReference type="EMBL" id="CACRZD030000004">
    <property type="protein sequence ID" value="CAA6658334.1"/>
    <property type="molecule type" value="Genomic_DNA"/>
</dbReference>
<name>A0A7I8IMZ9_SPIIN</name>
<evidence type="ECO:0000256" key="4">
    <source>
        <dbReference type="SAM" id="MobiDB-lite"/>
    </source>
</evidence>
<sequence length="330" mass="35709">MLMAPDNETAAAATTTTSSRRHDADADADDNLRSRKRQRAGPEVKRLLLSCAEALAEDRAAKFKGLAQETREVVSITGEPLQRLGAYMLEGLVARQEASGATIYHPLRHLPLLQVGYMAANGAIAEAVRHDDRVHIVDFQIAQGTQWVTLLQALAARPGGPPRVRITGLVDDDGGPVAERLAAVSRRFRIPVEFRPVGAAAQDALAVSFTLQLHHTPDESVEVGNPRDGLLRMVKGLGRGRSSGAAEGERGEDRGGAAVPGEGYSERVACEGRERVERHELLGKWRSRLGMAGSGRACWGVLGNYRLREEDGAVLLGWKQRDLISASAWH</sequence>
<evidence type="ECO:0000256" key="1">
    <source>
        <dbReference type="ARBA" id="ARBA00023015"/>
    </source>
</evidence>
<feature type="short sequence motif" description="LxCxE motif" evidence="3">
    <location>
        <begin position="49"/>
        <end position="53"/>
    </location>
</feature>
<evidence type="ECO:0000256" key="3">
    <source>
        <dbReference type="PROSITE-ProRule" id="PRU01191"/>
    </source>
</evidence>
<dbReference type="Pfam" id="PF03514">
    <property type="entry name" value="GRAS"/>
    <property type="match status" value="3"/>
</dbReference>
<gene>
    <name evidence="5" type="ORF">SI7747_04004781</name>
</gene>
<protein>
    <submittedName>
        <fullName evidence="5">Uncharacterized protein</fullName>
    </submittedName>
</protein>
<feature type="compositionally biased region" description="Basic and acidic residues" evidence="4">
    <location>
        <begin position="20"/>
        <end position="33"/>
    </location>
</feature>
<proteinExistence type="inferred from homology"/>
<comment type="caution">
    <text evidence="3">Lacks conserved residue(s) required for the propagation of feature annotation.</text>
</comment>
<evidence type="ECO:0000313" key="5">
    <source>
        <dbReference type="EMBL" id="CAA2618614.1"/>
    </source>
</evidence>
<feature type="region of interest" description="Disordered" evidence="4">
    <location>
        <begin position="1"/>
        <end position="39"/>
    </location>
</feature>
<dbReference type="InterPro" id="IPR005202">
    <property type="entry name" value="TF_GRAS"/>
</dbReference>
<dbReference type="PROSITE" id="PS50985">
    <property type="entry name" value="GRAS"/>
    <property type="match status" value="1"/>
</dbReference>
<dbReference type="EMBL" id="LR743591">
    <property type="protein sequence ID" value="CAA2618614.1"/>
    <property type="molecule type" value="Genomic_DNA"/>
</dbReference>
<dbReference type="AlphaFoldDB" id="A0A7I8IMZ9"/>
<evidence type="ECO:0000313" key="6">
    <source>
        <dbReference type="Proteomes" id="UP001189122"/>
    </source>
</evidence>